<dbReference type="Proteomes" id="UP001642520">
    <property type="component" value="Unassembled WGS sequence"/>
</dbReference>
<evidence type="ECO:0000256" key="1">
    <source>
        <dbReference type="ARBA" id="ARBA00004651"/>
    </source>
</evidence>
<evidence type="ECO:0000256" key="4">
    <source>
        <dbReference type="ARBA" id="ARBA00022989"/>
    </source>
</evidence>
<evidence type="ECO:0000313" key="10">
    <source>
        <dbReference type="EMBL" id="CAL7936935.1"/>
    </source>
</evidence>
<keyword evidence="7" id="KW-0325">Glycoprotein</keyword>
<keyword evidence="4 8" id="KW-1133">Transmembrane helix</keyword>
<evidence type="ECO:0000256" key="8">
    <source>
        <dbReference type="SAM" id="Phobius"/>
    </source>
</evidence>
<evidence type="ECO:0000256" key="2">
    <source>
        <dbReference type="ARBA" id="ARBA00022475"/>
    </source>
</evidence>
<dbReference type="EMBL" id="CAXAJV020001287">
    <property type="protein sequence ID" value="CAL7936935.1"/>
    <property type="molecule type" value="Genomic_DNA"/>
</dbReference>
<evidence type="ECO:0000256" key="7">
    <source>
        <dbReference type="ARBA" id="ARBA00023180"/>
    </source>
</evidence>
<keyword evidence="5 8" id="KW-0472">Membrane</keyword>
<sequence length="618" mass="70650">MLGWGIVLSISTLIANATAEKKVTYDDLIQQTMTIVRSCASSDPSDALLLAGNYEHFLQRSLLEDLPVALISESSSTALEQFALSRHSFEAFKRFAFLRLLRRLNRFVVVASSQSMLDLLLVTIKDSPWANANGFHVLIDGDTVENGCSNAYRFLWTGWEYDMLRTIFLCIDPVEGLLLYTYNPYSSEASSTWRHAGSFEGRGGHPWTLLKKKHQSGSEICVDLTFDKTRKLNGYEIRLNAVSFTPYLDVHPNKKGWDQFSGDNWEILKIVFQKLNVTLNVNVYNGTVYDLGDMDSEGNVVGLMGDVANGVVDMGMNARGLYAMWKVQYTYPHMVVGTCMITQPTGEISEFVKILSFMSPLVFLGNIAVLMVANCILAKHQGFLPALLNIFRLITGVSVHGLPKRSSIRIFFSTVFVLNLIMNALFDSNWASLITVPIPQSNIRTVEDLKASNYKIHSSKYLLNLLHDSELRSRFQEETYKGCKQRVLESRYSACLGNCLHQTMRIQNERLQRSRPILWTSQVYVTRENWPLFKRVSWLIQAAVEAGLVTMWRRQNTYGLYLRWKRRQVERKKRFRILEIRHVSFSFYVLAIGYSCAIVVFLAEIIIRKKYNRRSQGN</sequence>
<feature type="transmembrane region" description="Helical" evidence="8">
    <location>
        <begin position="585"/>
        <end position="607"/>
    </location>
</feature>
<keyword evidence="2" id="KW-1003">Cell membrane</keyword>
<evidence type="ECO:0000256" key="3">
    <source>
        <dbReference type="ARBA" id="ARBA00022692"/>
    </source>
</evidence>
<feature type="signal peptide" evidence="9">
    <location>
        <begin position="1"/>
        <end position="19"/>
    </location>
</feature>
<dbReference type="Gene3D" id="3.40.190.10">
    <property type="entry name" value="Periplasmic binding protein-like II"/>
    <property type="match status" value="1"/>
</dbReference>
<organism evidence="10 11">
    <name type="scientific">Xylocopa violacea</name>
    <name type="common">Violet carpenter bee</name>
    <name type="synonym">Apis violacea</name>
    <dbReference type="NCBI Taxonomy" id="135666"/>
    <lineage>
        <taxon>Eukaryota</taxon>
        <taxon>Metazoa</taxon>
        <taxon>Ecdysozoa</taxon>
        <taxon>Arthropoda</taxon>
        <taxon>Hexapoda</taxon>
        <taxon>Insecta</taxon>
        <taxon>Pterygota</taxon>
        <taxon>Neoptera</taxon>
        <taxon>Endopterygota</taxon>
        <taxon>Hymenoptera</taxon>
        <taxon>Apocrita</taxon>
        <taxon>Aculeata</taxon>
        <taxon>Apoidea</taxon>
        <taxon>Anthophila</taxon>
        <taxon>Apidae</taxon>
        <taxon>Xylocopa</taxon>
        <taxon>Xylocopa</taxon>
    </lineage>
</organism>
<dbReference type="SUPFAM" id="SSF53850">
    <property type="entry name" value="Periplasmic binding protein-like II"/>
    <property type="match status" value="1"/>
</dbReference>
<dbReference type="PANTHER" id="PTHR42643">
    <property type="entry name" value="IONOTROPIC RECEPTOR 20A-RELATED"/>
    <property type="match status" value="1"/>
</dbReference>
<keyword evidence="6" id="KW-0675">Receptor</keyword>
<evidence type="ECO:0000313" key="11">
    <source>
        <dbReference type="Proteomes" id="UP001642520"/>
    </source>
</evidence>
<dbReference type="InterPro" id="IPR052192">
    <property type="entry name" value="Insect_Ionotropic_Sensory_Rcpt"/>
</dbReference>
<proteinExistence type="predicted"/>
<dbReference type="PANTHER" id="PTHR42643:SF24">
    <property type="entry name" value="IONOTROPIC RECEPTOR 60A"/>
    <property type="match status" value="1"/>
</dbReference>
<comment type="subcellular location">
    <subcellularLocation>
        <location evidence="1">Cell membrane</location>
        <topology evidence="1">Multi-pass membrane protein</topology>
    </subcellularLocation>
</comment>
<evidence type="ECO:0000256" key="9">
    <source>
        <dbReference type="SAM" id="SignalP"/>
    </source>
</evidence>
<evidence type="ECO:0000256" key="6">
    <source>
        <dbReference type="ARBA" id="ARBA00023170"/>
    </source>
</evidence>
<accession>A0ABP1N7H9</accession>
<feature type="chain" id="PRO_5046498834" evidence="9">
    <location>
        <begin position="20"/>
        <end position="618"/>
    </location>
</feature>
<keyword evidence="3 8" id="KW-0812">Transmembrane</keyword>
<evidence type="ECO:0000256" key="5">
    <source>
        <dbReference type="ARBA" id="ARBA00023136"/>
    </source>
</evidence>
<protein>
    <submittedName>
        <fullName evidence="10">Uncharacterized protein</fullName>
    </submittedName>
</protein>
<keyword evidence="11" id="KW-1185">Reference proteome</keyword>
<keyword evidence="9" id="KW-0732">Signal</keyword>
<reference evidence="10 11" key="1">
    <citation type="submission" date="2024-08" db="EMBL/GenBank/DDBJ databases">
        <authorList>
            <person name="Will J Nash"/>
            <person name="Angela Man"/>
            <person name="Seanna McTaggart"/>
            <person name="Kendall Baker"/>
            <person name="Tom Barker"/>
            <person name="Leah Catchpole"/>
            <person name="Alex Durrant"/>
            <person name="Karim Gharbi"/>
            <person name="Naomi Irish"/>
            <person name="Gemy Kaithakottil"/>
            <person name="Debby Ku"/>
            <person name="Aaliyah Providence"/>
            <person name="Felix Shaw"/>
            <person name="David Swarbreck"/>
            <person name="Chris Watkins"/>
            <person name="Ann M. McCartney"/>
            <person name="Giulio Formenti"/>
            <person name="Alice Mouton"/>
            <person name="Noel Vella"/>
            <person name="Bjorn M von Reumont"/>
            <person name="Adriana Vella"/>
            <person name="Wilfried Haerty"/>
        </authorList>
    </citation>
    <scope>NUCLEOTIDE SEQUENCE [LARGE SCALE GENOMIC DNA]</scope>
</reference>
<name>A0ABP1N7H9_XYLVO</name>
<gene>
    <name evidence="10" type="ORF">XYLVIOL_LOCUS2456</name>
</gene>
<comment type="caution">
    <text evidence="10">The sequence shown here is derived from an EMBL/GenBank/DDBJ whole genome shotgun (WGS) entry which is preliminary data.</text>
</comment>